<dbReference type="EMBL" id="MZGV01000010">
    <property type="protein sequence ID" value="OPJ63268.1"/>
    <property type="molecule type" value="Genomic_DNA"/>
</dbReference>
<keyword evidence="8" id="KW-1185">Reference proteome</keyword>
<dbReference type="STRING" id="1450648.CLORY_13510"/>
<feature type="transmembrane region" description="Helical" evidence="6">
    <location>
        <begin position="6"/>
        <end position="25"/>
    </location>
</feature>
<dbReference type="OrthoDB" id="1936088at2"/>
<evidence type="ECO:0000313" key="8">
    <source>
        <dbReference type="Proteomes" id="UP000190080"/>
    </source>
</evidence>
<dbReference type="GO" id="GO:0044781">
    <property type="term" value="P:bacterial-type flagellum organization"/>
    <property type="evidence" value="ECO:0007669"/>
    <property type="project" value="InterPro"/>
</dbReference>
<comment type="subcellular location">
    <subcellularLocation>
        <location evidence="1">Cell membrane</location>
    </subcellularLocation>
</comment>
<sequence>MESLKMVLQICLFLPFILLLVYVTLRLGGSTFKKVQDGRFIKLHEKVMLSKENSLFVAQIGERGYIISSTNGRIEILKELTEEELCKAIEKQQIPQYKNLQEFVKNFKLRRKDF</sequence>
<dbReference type="Proteomes" id="UP000190080">
    <property type="component" value="Unassembled WGS sequence"/>
</dbReference>
<dbReference type="AlphaFoldDB" id="A0A1V4ITB6"/>
<evidence type="ECO:0000313" key="7">
    <source>
        <dbReference type="EMBL" id="OPJ63268.1"/>
    </source>
</evidence>
<gene>
    <name evidence="7" type="ORF">CLORY_13510</name>
</gene>
<evidence type="ECO:0000256" key="6">
    <source>
        <dbReference type="SAM" id="Phobius"/>
    </source>
</evidence>
<reference evidence="7 8" key="1">
    <citation type="submission" date="2017-03" db="EMBL/GenBank/DDBJ databases">
        <title>Genome sequence of Clostridium oryzae DSM 28571.</title>
        <authorList>
            <person name="Poehlein A."/>
            <person name="Daniel R."/>
        </authorList>
    </citation>
    <scope>NUCLEOTIDE SEQUENCE [LARGE SCALE GENOMIC DNA]</scope>
    <source>
        <strain evidence="7 8">DSM 28571</strain>
    </source>
</reference>
<dbReference type="GO" id="GO:0016020">
    <property type="term" value="C:membrane"/>
    <property type="evidence" value="ECO:0007669"/>
    <property type="project" value="InterPro"/>
</dbReference>
<evidence type="ECO:0000256" key="5">
    <source>
        <dbReference type="ARBA" id="ARBA00023136"/>
    </source>
</evidence>
<evidence type="ECO:0000256" key="4">
    <source>
        <dbReference type="ARBA" id="ARBA00022989"/>
    </source>
</evidence>
<dbReference type="InterPro" id="IPR022781">
    <property type="entry name" value="Flagellar_biosynth_FliO"/>
</dbReference>
<proteinExistence type="predicted"/>
<organism evidence="7 8">
    <name type="scientific">Clostridium oryzae</name>
    <dbReference type="NCBI Taxonomy" id="1450648"/>
    <lineage>
        <taxon>Bacteria</taxon>
        <taxon>Bacillati</taxon>
        <taxon>Bacillota</taxon>
        <taxon>Clostridia</taxon>
        <taxon>Eubacteriales</taxon>
        <taxon>Clostridiaceae</taxon>
        <taxon>Clostridium</taxon>
    </lineage>
</organism>
<keyword evidence="3 6" id="KW-0812">Transmembrane</keyword>
<protein>
    <recommendedName>
        <fullName evidence="9">Flagellar protein</fullName>
    </recommendedName>
</protein>
<keyword evidence="4 6" id="KW-1133">Transmembrane helix</keyword>
<keyword evidence="2" id="KW-1003">Cell membrane</keyword>
<name>A0A1V4ITB6_9CLOT</name>
<accession>A0A1V4ITB6</accession>
<comment type="caution">
    <text evidence="7">The sequence shown here is derived from an EMBL/GenBank/DDBJ whole genome shotgun (WGS) entry which is preliminary data.</text>
</comment>
<evidence type="ECO:0000256" key="1">
    <source>
        <dbReference type="ARBA" id="ARBA00004236"/>
    </source>
</evidence>
<evidence type="ECO:0000256" key="3">
    <source>
        <dbReference type="ARBA" id="ARBA00022692"/>
    </source>
</evidence>
<keyword evidence="5 6" id="KW-0472">Membrane</keyword>
<evidence type="ECO:0000256" key="2">
    <source>
        <dbReference type="ARBA" id="ARBA00022475"/>
    </source>
</evidence>
<evidence type="ECO:0008006" key="9">
    <source>
        <dbReference type="Google" id="ProtNLM"/>
    </source>
</evidence>
<dbReference type="RefSeq" id="WP_079422764.1">
    <property type="nucleotide sequence ID" value="NZ_MZGV01000010.1"/>
</dbReference>
<dbReference type="Pfam" id="PF04347">
    <property type="entry name" value="FliO"/>
    <property type="match status" value="1"/>
</dbReference>